<dbReference type="STRING" id="590998.Celf_2136"/>
<dbReference type="HOGENOM" id="CLU_074977_0_0_11"/>
<evidence type="ECO:0000313" key="2">
    <source>
        <dbReference type="EMBL" id="AEE46264.1"/>
    </source>
</evidence>
<dbReference type="GO" id="GO:0016740">
    <property type="term" value="F:transferase activity"/>
    <property type="evidence" value="ECO:0007669"/>
    <property type="project" value="UniProtKB-KW"/>
</dbReference>
<dbReference type="SUPFAM" id="SSF56112">
    <property type="entry name" value="Protein kinase-like (PK-like)"/>
    <property type="match status" value="1"/>
</dbReference>
<accession>F4H1G5</accession>
<dbReference type="Pfam" id="PF01636">
    <property type="entry name" value="APH"/>
    <property type="match status" value="1"/>
</dbReference>
<dbReference type="InterPro" id="IPR002575">
    <property type="entry name" value="Aminoglycoside_PTrfase"/>
</dbReference>
<organism evidence="2 3">
    <name type="scientific">Cellulomonas fimi (strain ATCC 484 / DSM 20113 / JCM 1341 / CCUG 24087 / LMG 16345 / NBRC 15513 / NCIMB 8980 / NCTC 7547 / NRS-133)</name>
    <dbReference type="NCBI Taxonomy" id="590998"/>
    <lineage>
        <taxon>Bacteria</taxon>
        <taxon>Bacillati</taxon>
        <taxon>Actinomycetota</taxon>
        <taxon>Actinomycetes</taxon>
        <taxon>Micrococcales</taxon>
        <taxon>Cellulomonadaceae</taxon>
        <taxon>Cellulomonas</taxon>
    </lineage>
</organism>
<dbReference type="eggNOG" id="COG3173">
    <property type="taxonomic scope" value="Bacteria"/>
</dbReference>
<dbReference type="PANTHER" id="PTHR21310">
    <property type="entry name" value="AMINOGLYCOSIDE PHOSPHOTRANSFERASE-RELATED-RELATED"/>
    <property type="match status" value="1"/>
</dbReference>
<keyword evidence="3" id="KW-1185">Reference proteome</keyword>
<evidence type="ECO:0000313" key="3">
    <source>
        <dbReference type="Proteomes" id="UP000008460"/>
    </source>
</evidence>
<dbReference type="InterPro" id="IPR011009">
    <property type="entry name" value="Kinase-like_dom_sf"/>
</dbReference>
<dbReference type="KEGG" id="cfi:Celf_2136"/>
<gene>
    <name evidence="2" type="ordered locus">Celf_2136</name>
</gene>
<protein>
    <submittedName>
        <fullName evidence="2">Aminoglycoside phosphotransferase</fullName>
    </submittedName>
</protein>
<dbReference type="AlphaFoldDB" id="F4H1G5"/>
<dbReference type="CDD" id="cd05155">
    <property type="entry name" value="APH_ChoK_like_1"/>
    <property type="match status" value="1"/>
</dbReference>
<dbReference type="InterPro" id="IPR051678">
    <property type="entry name" value="AGP_Transferase"/>
</dbReference>
<keyword evidence="2" id="KW-0808">Transferase</keyword>
<proteinExistence type="predicted"/>
<dbReference type="Gene3D" id="3.30.200.20">
    <property type="entry name" value="Phosphorylase Kinase, domain 1"/>
    <property type="match status" value="1"/>
</dbReference>
<dbReference type="Gene3D" id="3.90.1200.10">
    <property type="match status" value="1"/>
</dbReference>
<dbReference type="RefSeq" id="WP_013771290.1">
    <property type="nucleotide sequence ID" value="NC_015514.1"/>
</dbReference>
<name>F4H1G5_CELFA</name>
<evidence type="ECO:0000259" key="1">
    <source>
        <dbReference type="Pfam" id="PF01636"/>
    </source>
</evidence>
<dbReference type="PANTHER" id="PTHR21310:SF42">
    <property type="entry name" value="BIFUNCTIONAL AAC_APH"/>
    <property type="match status" value="1"/>
</dbReference>
<dbReference type="EMBL" id="CP002666">
    <property type="protein sequence ID" value="AEE46264.1"/>
    <property type="molecule type" value="Genomic_DNA"/>
</dbReference>
<reference evidence="2 3" key="1">
    <citation type="submission" date="2011-04" db="EMBL/GenBank/DDBJ databases">
        <title>Complete sequence of Cellulomonas fimi ATCC 484.</title>
        <authorList>
            <consortium name="US DOE Joint Genome Institute"/>
            <person name="Lucas S."/>
            <person name="Han J."/>
            <person name="Lapidus A."/>
            <person name="Cheng J.-F."/>
            <person name="Goodwin L."/>
            <person name="Pitluck S."/>
            <person name="Peters L."/>
            <person name="Chertkov O."/>
            <person name="Detter J.C."/>
            <person name="Han C."/>
            <person name="Tapia R."/>
            <person name="Land M."/>
            <person name="Hauser L."/>
            <person name="Kyrpides N."/>
            <person name="Ivanova N."/>
            <person name="Ovchinnikova G."/>
            <person name="Pagani I."/>
            <person name="Mead D."/>
            <person name="Brumm P."/>
            <person name="Woyke T."/>
        </authorList>
    </citation>
    <scope>NUCLEOTIDE SEQUENCE [LARGE SCALE GENOMIC DNA]</scope>
    <source>
        <strain evidence="3">ATCC 484 / DSM 20113 / JCM 1341 / NBRC 15513 / NCIMB 8980 / NCTC 7547</strain>
    </source>
</reference>
<feature type="domain" description="Aminoglycoside phosphotransferase" evidence="1">
    <location>
        <begin position="36"/>
        <end position="261"/>
    </location>
</feature>
<sequence>MVHPVPEIDVDEHLARTLVRDQHPDLADLPLTWAGTGWDNVLWRLGDDLALRFPVRAASAPLVEHEQRWLPVLAPLLPVATPVPVRTGVPSTRYPWAWSVVPWFDAAPAWRTPVRERAAWVPELADVLVALHRPAPPDAPHNPFRGVPLAPDATVLRERLDRLALPDADRVLALRAELAAAPAWDGPALWLHGDPHPANLLVHDGRLRAVIDFGDVTSGDPASDLATAWLTFDADGRADLRDRLDRARGWDDAVWRRARAWALHLGVVLQMHPVDHPHLAAVGRHAVSEALDGD</sequence>
<dbReference type="Proteomes" id="UP000008460">
    <property type="component" value="Chromosome"/>
</dbReference>